<evidence type="ECO:0000259" key="7">
    <source>
        <dbReference type="Pfam" id="PF00890"/>
    </source>
</evidence>
<dbReference type="EMBL" id="JAGZSV010000009">
    <property type="protein sequence ID" value="MBS6940095.1"/>
    <property type="molecule type" value="Genomic_DNA"/>
</dbReference>
<gene>
    <name evidence="8" type="ORF">KH142_01145</name>
</gene>
<dbReference type="PANTHER" id="PTHR43400:SF7">
    <property type="entry name" value="FAD-DEPENDENT OXIDOREDUCTASE 2 FAD BINDING DOMAIN-CONTAINING PROTEIN"/>
    <property type="match status" value="1"/>
</dbReference>
<dbReference type="InterPro" id="IPR050315">
    <property type="entry name" value="FAD-oxidoreductase_2"/>
</dbReference>
<comment type="caution">
    <text evidence="8">The sequence shown here is derived from an EMBL/GenBank/DDBJ whole genome shotgun (WGS) entry which is preliminary data.</text>
</comment>
<keyword evidence="6" id="KW-0472">Membrane</keyword>
<name>A0A943YUW4_9ACTN</name>
<accession>A0A943YUW4</accession>
<keyword evidence="6" id="KW-0812">Transmembrane</keyword>
<feature type="domain" description="FAD-dependent oxidoreductase 2 FAD-binding" evidence="7">
    <location>
        <begin position="52"/>
        <end position="471"/>
    </location>
</feature>
<reference evidence="8" key="1">
    <citation type="submission" date="2021-02" db="EMBL/GenBank/DDBJ databases">
        <title>Infant gut strain persistence is associated with maternal origin, phylogeny, and functional potential including surface adhesion and iron acquisition.</title>
        <authorList>
            <person name="Lou Y.C."/>
        </authorList>
    </citation>
    <scope>NUCLEOTIDE SEQUENCE</scope>
    <source>
        <strain evidence="8">L2_039_000G1_dasL2_039_000G1_concoct_11</strain>
    </source>
</reference>
<dbReference type="NCBIfam" id="NF005064">
    <property type="entry name" value="PRK06481.1"/>
    <property type="match status" value="1"/>
</dbReference>
<evidence type="ECO:0000256" key="6">
    <source>
        <dbReference type="SAM" id="Phobius"/>
    </source>
</evidence>
<evidence type="ECO:0000313" key="8">
    <source>
        <dbReference type="EMBL" id="MBS6940095.1"/>
    </source>
</evidence>
<dbReference type="Gene3D" id="3.50.50.60">
    <property type="entry name" value="FAD/NAD(P)-binding domain"/>
    <property type="match status" value="1"/>
</dbReference>
<evidence type="ECO:0000256" key="2">
    <source>
        <dbReference type="ARBA" id="ARBA00022630"/>
    </source>
</evidence>
<dbReference type="Gene3D" id="3.90.700.10">
    <property type="entry name" value="Succinate dehydrogenase/fumarate reductase flavoprotein, catalytic domain"/>
    <property type="match status" value="1"/>
</dbReference>
<evidence type="ECO:0000256" key="3">
    <source>
        <dbReference type="ARBA" id="ARBA00022827"/>
    </source>
</evidence>
<dbReference type="Proteomes" id="UP000727506">
    <property type="component" value="Unassembled WGS sequence"/>
</dbReference>
<dbReference type="InterPro" id="IPR027477">
    <property type="entry name" value="Succ_DH/fumarate_Rdtase_cat_sf"/>
</dbReference>
<dbReference type="InterPro" id="IPR006311">
    <property type="entry name" value="TAT_signal"/>
</dbReference>
<comment type="cofactor">
    <cofactor evidence="1">
        <name>FAD</name>
        <dbReference type="ChEBI" id="CHEBI:57692"/>
    </cofactor>
</comment>
<organism evidence="8 9">
    <name type="scientific">Slackia piriformis</name>
    <dbReference type="NCBI Taxonomy" id="626934"/>
    <lineage>
        <taxon>Bacteria</taxon>
        <taxon>Bacillati</taxon>
        <taxon>Actinomycetota</taxon>
        <taxon>Coriobacteriia</taxon>
        <taxon>Eggerthellales</taxon>
        <taxon>Eggerthellaceae</taxon>
        <taxon>Slackia</taxon>
    </lineage>
</organism>
<dbReference type="InterPro" id="IPR010960">
    <property type="entry name" value="Flavocytochrome_c"/>
</dbReference>
<protein>
    <submittedName>
        <fullName evidence="8">Flavocytochrome c</fullName>
    </submittedName>
</protein>
<keyword evidence="3 5" id="KW-0274">FAD</keyword>
<dbReference type="PANTHER" id="PTHR43400">
    <property type="entry name" value="FUMARATE REDUCTASE"/>
    <property type="match status" value="1"/>
</dbReference>
<dbReference type="AlphaFoldDB" id="A0A943YUW4"/>
<dbReference type="InterPro" id="IPR003953">
    <property type="entry name" value="FAD-dep_OxRdtase_2_FAD-bd"/>
</dbReference>
<dbReference type="SUPFAM" id="SSF56425">
    <property type="entry name" value="Succinate dehydrogenase/fumarate reductase flavoprotein, catalytic domain"/>
    <property type="match status" value="1"/>
</dbReference>
<dbReference type="GO" id="GO:0010181">
    <property type="term" value="F:FMN binding"/>
    <property type="evidence" value="ECO:0007669"/>
    <property type="project" value="InterPro"/>
</dbReference>
<dbReference type="Pfam" id="PF00890">
    <property type="entry name" value="FAD_binding_2"/>
    <property type="match status" value="1"/>
</dbReference>
<feature type="transmembrane region" description="Helical" evidence="6">
    <location>
        <begin position="16"/>
        <end position="36"/>
    </location>
</feature>
<comment type="similarity">
    <text evidence="5">Belongs to the FAD-dependent oxidoreductase 2 family. FRD/SDH subfamily.</text>
</comment>
<evidence type="ECO:0000256" key="1">
    <source>
        <dbReference type="ARBA" id="ARBA00001974"/>
    </source>
</evidence>
<dbReference type="PRINTS" id="PR00411">
    <property type="entry name" value="PNDRDTASEI"/>
</dbReference>
<keyword evidence="2 5" id="KW-0285">Flavoprotein</keyword>
<evidence type="ECO:0000256" key="5">
    <source>
        <dbReference type="RuleBase" id="RU366062"/>
    </source>
</evidence>
<dbReference type="PROSITE" id="PS51318">
    <property type="entry name" value="TAT"/>
    <property type="match status" value="1"/>
</dbReference>
<proteinExistence type="inferred from homology"/>
<dbReference type="NCBIfam" id="TIGR01813">
    <property type="entry name" value="flavo_cyto_c"/>
    <property type="match status" value="1"/>
</dbReference>
<evidence type="ECO:0000313" key="9">
    <source>
        <dbReference type="Proteomes" id="UP000727506"/>
    </source>
</evidence>
<dbReference type="FunFam" id="3.90.700.10:FF:000007">
    <property type="entry name" value="NADH-dependent fumarate reductase"/>
    <property type="match status" value="1"/>
</dbReference>
<dbReference type="SUPFAM" id="SSF51905">
    <property type="entry name" value="FAD/NAD(P)-binding domain"/>
    <property type="match status" value="1"/>
</dbReference>
<evidence type="ECO:0000256" key="4">
    <source>
        <dbReference type="ARBA" id="ARBA00023002"/>
    </source>
</evidence>
<sequence>MGNQGKEPIRLSRRRFLAGVGAVGVLSAIGGIGLTGCAPKGGGSSASAESYDVVVVGSGGAGMSAAIAAFDAGVKNIVILEKQPNIGGNTNFSSSGMNASETKFQKEQGIEDSNDMFAEETLEGGHDTGNPELVHFMCDSSAGAIDWLDGLGITLDNITQTGGMSVKRCHRPTDGSAVGATLVPGLQAAVEQRGIPIKKSTEVSELLTDDSGAVVGVKSADGDTYSAKAVVLASGGLGSNPDLILKYRPDLEGYVTTNQPGATGDGYVMAEAVGAELIQMDQIQIHPTVEQETSTLIAEGVRGGGAILVNSEGRRFFDEMSTRDKVSAAELEQPGGFAWVVFDQTVYDNNKAVARYDRDGLVKKGDDAAALAAAIEVPAQELQASIDAYNAITLEGAADPFGRTQGCIAFADGAMYAIKVAPGIHHAMGGVKIDVKNQALGADDKPVPGLYAAGEVSGGIHGNNRIGGNAVCDIVVFGKNVGESVAQAVASR</sequence>
<dbReference type="InterPro" id="IPR036188">
    <property type="entry name" value="FAD/NAD-bd_sf"/>
</dbReference>
<keyword evidence="4 5" id="KW-0560">Oxidoreductase</keyword>
<dbReference type="GO" id="GO:0033765">
    <property type="term" value="F:steroid dehydrogenase activity, acting on the CH-CH group of donors"/>
    <property type="evidence" value="ECO:0007669"/>
    <property type="project" value="UniProtKB-ARBA"/>
</dbReference>
<keyword evidence="6" id="KW-1133">Transmembrane helix</keyword>